<keyword evidence="2" id="KW-0119">Carbohydrate metabolism</keyword>
<gene>
    <name evidence="4" type="ORF">KDA10_02990</name>
</gene>
<evidence type="ECO:0000313" key="5">
    <source>
        <dbReference type="Proteomes" id="UP000714817"/>
    </source>
</evidence>
<accession>A0A955E1H7</accession>
<reference evidence="4" key="1">
    <citation type="submission" date="2020-04" db="EMBL/GenBank/DDBJ databases">
        <authorList>
            <person name="Zhang T."/>
        </authorList>
    </citation>
    <scope>NUCLEOTIDE SEQUENCE</scope>
    <source>
        <strain evidence="4">HKST-UBA80</strain>
    </source>
</reference>
<dbReference type="GO" id="GO:0005975">
    <property type="term" value="P:carbohydrate metabolic process"/>
    <property type="evidence" value="ECO:0007669"/>
    <property type="project" value="InterPro"/>
</dbReference>
<dbReference type="InterPro" id="IPR052046">
    <property type="entry name" value="GH57_Enzymes"/>
</dbReference>
<dbReference type="PANTHER" id="PTHR36306:SF1">
    <property type="entry name" value="ALPHA-AMYLASE-RELATED"/>
    <property type="match status" value="1"/>
</dbReference>
<dbReference type="Pfam" id="PF03065">
    <property type="entry name" value="Glyco_hydro_57"/>
    <property type="match status" value="1"/>
</dbReference>
<dbReference type="Gene3D" id="3.20.110.20">
    <property type="match status" value="1"/>
</dbReference>
<reference evidence="4" key="2">
    <citation type="journal article" date="2021" name="Microbiome">
        <title>Successional dynamics and alternative stable states in a saline activated sludge microbial community over 9 years.</title>
        <authorList>
            <person name="Wang Y."/>
            <person name="Ye J."/>
            <person name="Ju F."/>
            <person name="Liu L."/>
            <person name="Boyd J.A."/>
            <person name="Deng Y."/>
            <person name="Parks D.H."/>
            <person name="Jiang X."/>
            <person name="Yin X."/>
            <person name="Woodcroft B.J."/>
            <person name="Tyson G.W."/>
            <person name="Hugenholtz P."/>
            <person name="Polz M.F."/>
            <person name="Zhang T."/>
        </authorList>
    </citation>
    <scope>NUCLEOTIDE SEQUENCE</scope>
    <source>
        <strain evidence="4">HKST-UBA80</strain>
    </source>
</reference>
<proteinExistence type="inferred from homology"/>
<dbReference type="EMBL" id="JAGQNY010000010">
    <property type="protein sequence ID" value="MCA9302295.1"/>
    <property type="molecule type" value="Genomic_DNA"/>
</dbReference>
<protein>
    <recommendedName>
        <fullName evidence="3">Glycoside hydrolase family 57 N-terminal domain-containing protein</fullName>
    </recommendedName>
</protein>
<dbReference type="InterPro" id="IPR011330">
    <property type="entry name" value="Glyco_hydro/deAcase_b/a-brl"/>
</dbReference>
<comment type="similarity">
    <text evidence="1">Belongs to the glycosyl hydrolase 57 family.</text>
</comment>
<dbReference type="GO" id="GO:0003824">
    <property type="term" value="F:catalytic activity"/>
    <property type="evidence" value="ECO:0007669"/>
    <property type="project" value="InterPro"/>
</dbReference>
<evidence type="ECO:0000256" key="2">
    <source>
        <dbReference type="ARBA" id="ARBA00023277"/>
    </source>
</evidence>
<evidence type="ECO:0000259" key="3">
    <source>
        <dbReference type="Pfam" id="PF03065"/>
    </source>
</evidence>
<evidence type="ECO:0000313" key="4">
    <source>
        <dbReference type="EMBL" id="MCA9302295.1"/>
    </source>
</evidence>
<dbReference type="Proteomes" id="UP000714817">
    <property type="component" value="Unassembled WGS sequence"/>
</dbReference>
<name>A0A955E1H7_UNCKA</name>
<dbReference type="AlphaFoldDB" id="A0A955E1H7"/>
<evidence type="ECO:0000256" key="1">
    <source>
        <dbReference type="ARBA" id="ARBA00006821"/>
    </source>
</evidence>
<sequence length="542" mass="63946">MSLAQGRKREDMIEAFLLLHFYQPYDQEKHIIDRVLRESYLPLINLFRENPSLKAIFNISGSLTKLLLENGYSEFVDGLKELLISNQIELTATSMYHAFLPLLPEKEILRQINLNNDFYKQLLGDLYLPSGFYSPELAISEELLSVVSSEFGYTWFACPKLCVDEKVYNPNLLYRHKSTGSFLFIRNKEMSNTLLSGYLRDERAVDSVIASSADRKIFKWYLAMDAETFGHHRVGYVKDLQRLLLSEEIHTSTLKDCVSQGPLSEKTVDISVRSCTWSNTEQDFWLKNESGEVYVNSFSLWKDNDNPIHRSQWELLDYVLDILNKSSKEENYSYAREVMDYAVSSDQFWWASAKPWWSIEMVEKGAYLLTSVVEMLHTKDSEEYHKAQALYQEIMRNVFWWHRTGRSKNLGITPEERGHGEKKDPMLLRTSPEWFNQIMLELEYEMLRAEQTKNYELAIKWRDAIYKLSLMNDDLDVLHVVDELWSFRPDPWNTTLVKPFLEHDWSEFSDFIKKFLIYVSSEEDLLYWKEHKKPKKHQSISL</sequence>
<dbReference type="PANTHER" id="PTHR36306">
    <property type="entry name" value="ALPHA-AMYLASE-RELATED-RELATED"/>
    <property type="match status" value="1"/>
</dbReference>
<comment type="caution">
    <text evidence="4">The sequence shown here is derived from an EMBL/GenBank/DDBJ whole genome shotgun (WGS) entry which is preliminary data.</text>
</comment>
<dbReference type="InterPro" id="IPR004300">
    <property type="entry name" value="Glyco_hydro_57_N"/>
</dbReference>
<dbReference type="SUPFAM" id="SSF88713">
    <property type="entry name" value="Glycoside hydrolase/deacetylase"/>
    <property type="match status" value="1"/>
</dbReference>
<organism evidence="4 5">
    <name type="scientific">candidate division WWE3 bacterium</name>
    <dbReference type="NCBI Taxonomy" id="2053526"/>
    <lineage>
        <taxon>Bacteria</taxon>
        <taxon>Katanobacteria</taxon>
    </lineage>
</organism>
<feature type="domain" description="Glycoside hydrolase family 57 N-terminal" evidence="3">
    <location>
        <begin position="22"/>
        <end position="260"/>
    </location>
</feature>